<dbReference type="PANTHER" id="PTHR48006">
    <property type="entry name" value="LEUCINE-RICH REPEAT-CONTAINING PROTEIN DDB_G0281931-RELATED"/>
    <property type="match status" value="1"/>
</dbReference>
<protein>
    <submittedName>
        <fullName evidence="2">Leucine-rich repeat protein kinase family protein</fullName>
    </submittedName>
</protein>
<dbReference type="GO" id="GO:0016020">
    <property type="term" value="C:membrane"/>
    <property type="evidence" value="ECO:0007669"/>
    <property type="project" value="UniProtKB-SubCell"/>
</dbReference>
<name>A0A5A7R1V5_STRAF</name>
<dbReference type="AlphaFoldDB" id="A0A5A7R1V5"/>
<dbReference type="InterPro" id="IPR011009">
    <property type="entry name" value="Kinase-like_dom_sf"/>
</dbReference>
<reference evidence="3" key="1">
    <citation type="journal article" date="2019" name="Curr. Biol.">
        <title>Genome Sequence of Striga asiatica Provides Insight into the Evolution of Plant Parasitism.</title>
        <authorList>
            <person name="Yoshida S."/>
            <person name="Kim S."/>
            <person name="Wafula E.K."/>
            <person name="Tanskanen J."/>
            <person name="Kim Y.M."/>
            <person name="Honaas L."/>
            <person name="Yang Z."/>
            <person name="Spallek T."/>
            <person name="Conn C.E."/>
            <person name="Ichihashi Y."/>
            <person name="Cheong K."/>
            <person name="Cui S."/>
            <person name="Der J.P."/>
            <person name="Gundlach H."/>
            <person name="Jiao Y."/>
            <person name="Hori C."/>
            <person name="Ishida J.K."/>
            <person name="Kasahara H."/>
            <person name="Kiba T."/>
            <person name="Kim M.S."/>
            <person name="Koo N."/>
            <person name="Laohavisit A."/>
            <person name="Lee Y.H."/>
            <person name="Lumba S."/>
            <person name="McCourt P."/>
            <person name="Mortimer J.C."/>
            <person name="Mutuku J.M."/>
            <person name="Nomura T."/>
            <person name="Sasaki-Sekimoto Y."/>
            <person name="Seto Y."/>
            <person name="Wang Y."/>
            <person name="Wakatake T."/>
            <person name="Sakakibara H."/>
            <person name="Demura T."/>
            <person name="Yamaguchi S."/>
            <person name="Yoneyama K."/>
            <person name="Manabe R.I."/>
            <person name="Nelson D.C."/>
            <person name="Schulman A.H."/>
            <person name="Timko M.P."/>
            <person name="dePamphilis C.W."/>
            <person name="Choi D."/>
            <person name="Shirasu K."/>
        </authorList>
    </citation>
    <scope>NUCLEOTIDE SEQUENCE [LARGE SCALE GENOMIC DNA]</scope>
    <source>
        <strain evidence="3">cv. UVA1</strain>
    </source>
</reference>
<comment type="caution">
    <text evidence="2">The sequence shown here is derived from an EMBL/GenBank/DDBJ whole genome shotgun (WGS) entry which is preliminary data.</text>
</comment>
<sequence length="154" mass="17020">RLGSLTHISAERVLKDKSRFTWRTTKKATSGRAGKETCAYDVYCFGKVLLELLTGNLRISSAEPDDANLKEILEGTLLNISTFDKELVANIVDPSLIIGPDHLDEAWAVAIVAKACLNPEPIKRPIMRHVLSALEDPFSVAMDEKSERLETNPS</sequence>
<organism evidence="2 3">
    <name type="scientific">Striga asiatica</name>
    <name type="common">Asiatic witchweed</name>
    <name type="synonym">Buchnera asiatica</name>
    <dbReference type="NCBI Taxonomy" id="4170"/>
    <lineage>
        <taxon>Eukaryota</taxon>
        <taxon>Viridiplantae</taxon>
        <taxon>Streptophyta</taxon>
        <taxon>Embryophyta</taxon>
        <taxon>Tracheophyta</taxon>
        <taxon>Spermatophyta</taxon>
        <taxon>Magnoliopsida</taxon>
        <taxon>eudicotyledons</taxon>
        <taxon>Gunneridae</taxon>
        <taxon>Pentapetalae</taxon>
        <taxon>asterids</taxon>
        <taxon>lamiids</taxon>
        <taxon>Lamiales</taxon>
        <taxon>Orobanchaceae</taxon>
        <taxon>Buchnereae</taxon>
        <taxon>Striga</taxon>
    </lineage>
</organism>
<gene>
    <name evidence="2" type="ORF">STAS_27663</name>
</gene>
<keyword evidence="2" id="KW-0418">Kinase</keyword>
<dbReference type="GO" id="GO:0016301">
    <property type="term" value="F:kinase activity"/>
    <property type="evidence" value="ECO:0007669"/>
    <property type="project" value="UniProtKB-KW"/>
</dbReference>
<keyword evidence="2" id="KW-0808">Transferase</keyword>
<evidence type="ECO:0000313" key="2">
    <source>
        <dbReference type="EMBL" id="GER50364.1"/>
    </source>
</evidence>
<dbReference type="PANTHER" id="PTHR48006:SF50">
    <property type="entry name" value="OS03G0724300 PROTEIN"/>
    <property type="match status" value="1"/>
</dbReference>
<dbReference type="Gene3D" id="1.10.510.10">
    <property type="entry name" value="Transferase(Phosphotransferase) domain 1"/>
    <property type="match status" value="1"/>
</dbReference>
<keyword evidence="3" id="KW-1185">Reference proteome</keyword>
<proteinExistence type="predicted"/>
<dbReference type="InterPro" id="IPR051824">
    <property type="entry name" value="LRR_Rcpt-Like_S/T_Kinase"/>
</dbReference>
<comment type="subcellular location">
    <subcellularLocation>
        <location evidence="1">Membrane</location>
        <topology evidence="1">Single-pass type I membrane protein</topology>
    </subcellularLocation>
</comment>
<dbReference type="Proteomes" id="UP000325081">
    <property type="component" value="Unassembled WGS sequence"/>
</dbReference>
<dbReference type="EMBL" id="BKCP01009181">
    <property type="protein sequence ID" value="GER50364.1"/>
    <property type="molecule type" value="Genomic_DNA"/>
</dbReference>
<dbReference type="OrthoDB" id="1699482at2759"/>
<evidence type="ECO:0000256" key="1">
    <source>
        <dbReference type="ARBA" id="ARBA00004479"/>
    </source>
</evidence>
<feature type="non-terminal residue" evidence="2">
    <location>
        <position position="1"/>
    </location>
</feature>
<accession>A0A5A7R1V5</accession>
<feature type="non-terminal residue" evidence="2">
    <location>
        <position position="154"/>
    </location>
</feature>
<dbReference type="SUPFAM" id="SSF56112">
    <property type="entry name" value="Protein kinase-like (PK-like)"/>
    <property type="match status" value="1"/>
</dbReference>
<evidence type="ECO:0000313" key="3">
    <source>
        <dbReference type="Proteomes" id="UP000325081"/>
    </source>
</evidence>